<reference evidence="8 9" key="1">
    <citation type="journal article" date="2007" name="Proc. Natl. Acad. Sci. U.S.A.">
        <title>The tiny eukaryote Ostreococcus provides genomic insights into the paradox of plankton speciation.</title>
        <authorList>
            <person name="Palenik B."/>
            <person name="Grimwood J."/>
            <person name="Aerts A."/>
            <person name="Rouze P."/>
            <person name="Salamov A."/>
            <person name="Putnam N."/>
            <person name="Dupont C."/>
            <person name="Jorgensen R."/>
            <person name="Derelle E."/>
            <person name="Rombauts S."/>
            <person name="Zhou K."/>
            <person name="Otillar R."/>
            <person name="Merchant S.S."/>
            <person name="Podell S."/>
            <person name="Gaasterland T."/>
            <person name="Napoli C."/>
            <person name="Gendler K."/>
            <person name="Manuell A."/>
            <person name="Tai V."/>
            <person name="Vallon O."/>
            <person name="Piganeau G."/>
            <person name="Jancek S."/>
            <person name="Heijde M."/>
            <person name="Jabbari K."/>
            <person name="Bowler C."/>
            <person name="Lohr M."/>
            <person name="Robbens S."/>
            <person name="Werner G."/>
            <person name="Dubchak I."/>
            <person name="Pazour G.J."/>
            <person name="Ren Q."/>
            <person name="Paulsen I."/>
            <person name="Delwiche C."/>
            <person name="Schmutz J."/>
            <person name="Rokhsar D."/>
            <person name="Van de Peer Y."/>
            <person name="Moreau H."/>
            <person name="Grigoriev I.V."/>
        </authorList>
    </citation>
    <scope>NUCLEOTIDE SEQUENCE [LARGE SCALE GENOMIC DNA]</scope>
    <source>
        <strain evidence="8 9">CCE9901</strain>
    </source>
</reference>
<keyword evidence="5" id="KW-0560">Oxidoreductase</keyword>
<evidence type="ECO:0000256" key="2">
    <source>
        <dbReference type="ARBA" id="ARBA00006730"/>
    </source>
</evidence>
<evidence type="ECO:0000256" key="6">
    <source>
        <dbReference type="PIRSR" id="PIRSR000189-1"/>
    </source>
</evidence>
<dbReference type="Gene3D" id="3.40.50.720">
    <property type="entry name" value="NAD(P)-binding Rossmann-like Domain"/>
    <property type="match status" value="1"/>
</dbReference>
<dbReference type="GO" id="GO:0003884">
    <property type="term" value="F:D-amino-acid oxidase activity"/>
    <property type="evidence" value="ECO:0007669"/>
    <property type="project" value="InterPro"/>
</dbReference>
<feature type="binding site" evidence="6">
    <location>
        <begin position="34"/>
        <end position="35"/>
    </location>
    <ligand>
        <name>FAD</name>
        <dbReference type="ChEBI" id="CHEBI:57692"/>
    </ligand>
</feature>
<dbReference type="Proteomes" id="UP000001568">
    <property type="component" value="Chromosome 11"/>
</dbReference>
<evidence type="ECO:0000313" key="9">
    <source>
        <dbReference type="Proteomes" id="UP000001568"/>
    </source>
</evidence>
<keyword evidence="3" id="KW-0285">Flavoprotein</keyword>
<dbReference type="KEGG" id="olu:OSTLU_5336"/>
<proteinExistence type="inferred from homology"/>
<comment type="cofactor">
    <cofactor evidence="1 6">
        <name>FAD</name>
        <dbReference type="ChEBI" id="CHEBI:57692"/>
    </cofactor>
</comment>
<evidence type="ECO:0000256" key="5">
    <source>
        <dbReference type="ARBA" id="ARBA00023002"/>
    </source>
</evidence>
<feature type="domain" description="FAD dependent oxidoreductase" evidence="7">
    <location>
        <begin position="1"/>
        <end position="307"/>
    </location>
</feature>
<evidence type="ECO:0000256" key="4">
    <source>
        <dbReference type="ARBA" id="ARBA00022827"/>
    </source>
</evidence>
<evidence type="ECO:0000313" key="8">
    <source>
        <dbReference type="EMBL" id="ABO98713.1"/>
    </source>
</evidence>
<evidence type="ECO:0000256" key="1">
    <source>
        <dbReference type="ARBA" id="ARBA00001974"/>
    </source>
</evidence>
<dbReference type="OrthoDB" id="2015447at2759"/>
<dbReference type="HOGENOM" id="CLU_034311_0_0_1"/>
<dbReference type="GO" id="GO:0071949">
    <property type="term" value="F:FAD binding"/>
    <property type="evidence" value="ECO:0007669"/>
    <property type="project" value="InterPro"/>
</dbReference>
<keyword evidence="9" id="KW-1185">Reference proteome</keyword>
<name>A4S4E1_OSTLU</name>
<feature type="binding site" evidence="6">
    <location>
        <position position="269"/>
    </location>
    <ligand>
        <name>D-dopa</name>
        <dbReference type="ChEBI" id="CHEBI:149689"/>
    </ligand>
</feature>
<dbReference type="SUPFAM" id="SSF51971">
    <property type="entry name" value="Nucleotide-binding domain"/>
    <property type="match status" value="1"/>
</dbReference>
<comment type="similarity">
    <text evidence="2">Belongs to the DAMOX/DASOX family.</text>
</comment>
<accession>A4S4E1</accession>
<dbReference type="GO" id="GO:0005737">
    <property type="term" value="C:cytoplasm"/>
    <property type="evidence" value="ECO:0007669"/>
    <property type="project" value="TreeGrafter"/>
</dbReference>
<dbReference type="InterPro" id="IPR006076">
    <property type="entry name" value="FAD-dep_OxRdtase"/>
</dbReference>
<feature type="binding site" evidence="6">
    <location>
        <position position="214"/>
    </location>
    <ligand>
        <name>D-dopa</name>
        <dbReference type="ChEBI" id="CHEBI:149689"/>
    </ligand>
</feature>
<dbReference type="Pfam" id="PF01266">
    <property type="entry name" value="DAO"/>
    <property type="match status" value="1"/>
</dbReference>
<dbReference type="OMA" id="DLWELQP"/>
<dbReference type="GeneID" id="5004450"/>
<dbReference type="STRING" id="436017.A4S4E1"/>
<feature type="non-terminal residue" evidence="8">
    <location>
        <position position="310"/>
    </location>
</feature>
<feature type="binding site" evidence="6">
    <location>
        <begin position="293"/>
        <end position="298"/>
    </location>
    <ligand>
        <name>FAD</name>
        <dbReference type="ChEBI" id="CHEBI:57692"/>
    </ligand>
</feature>
<dbReference type="Gene3D" id="3.30.9.10">
    <property type="entry name" value="D-Amino Acid Oxidase, subunit A, domain 2"/>
    <property type="match status" value="1"/>
</dbReference>
<dbReference type="SUPFAM" id="SSF54373">
    <property type="entry name" value="FAD-linked reductases, C-terminal domain"/>
    <property type="match status" value="1"/>
</dbReference>
<feature type="binding site" evidence="6">
    <location>
        <position position="154"/>
    </location>
    <ligand>
        <name>FAD</name>
        <dbReference type="ChEBI" id="CHEBI:57692"/>
    </ligand>
</feature>
<organism evidence="8 9">
    <name type="scientific">Ostreococcus lucimarinus (strain CCE9901)</name>
    <dbReference type="NCBI Taxonomy" id="436017"/>
    <lineage>
        <taxon>Eukaryota</taxon>
        <taxon>Viridiplantae</taxon>
        <taxon>Chlorophyta</taxon>
        <taxon>Mamiellophyceae</taxon>
        <taxon>Mamiellales</taxon>
        <taxon>Bathycoccaceae</taxon>
        <taxon>Ostreococcus</taxon>
    </lineage>
</organism>
<dbReference type="EMBL" id="CP000591">
    <property type="protein sequence ID" value="ABO98713.1"/>
    <property type="molecule type" value="Genomic_DNA"/>
</dbReference>
<dbReference type="PIRSF" id="PIRSF000189">
    <property type="entry name" value="D-aa_oxidase"/>
    <property type="match status" value="1"/>
</dbReference>
<protein>
    <recommendedName>
        <fullName evidence="7">FAD dependent oxidoreductase domain-containing protein</fullName>
    </recommendedName>
</protein>
<dbReference type="GO" id="GO:0019478">
    <property type="term" value="P:D-amino acid catabolic process"/>
    <property type="evidence" value="ECO:0007669"/>
    <property type="project" value="TreeGrafter"/>
</dbReference>
<dbReference type="PROSITE" id="PS00677">
    <property type="entry name" value="DAO"/>
    <property type="match status" value="1"/>
</dbReference>
<sequence length="310" mass="33953">VVVGGGVIGLTVALTLAERGMDVRVVAASFERTTSSVAAAFWFPFIVRTEPAALSDAWAIKSYEWYRELAREDGACGVEMRRCREFLKAPAPAAGWANAVEHYRALERGEHDEKYAGGYEFDVPVIAMPKFLPWLRTRCEALGVKFETRTLADVREARAFASNSERAFVVNCTGLGARRLVNDDLVKPVRGQVVYLKQDCGYGLFDDDPNALAYLIPRADCTVLGGTAQVDNDSLEPDDADERDIIAKCKRLWPELDETKVIGTNVGLRPSRTVVRCERDPADATLIHAYGHGGAGVTLCRGTALEVLAL</sequence>
<dbReference type="PANTHER" id="PTHR11530:SF11">
    <property type="entry name" value="D-ASPARTATE OXIDASE"/>
    <property type="match status" value="1"/>
</dbReference>
<dbReference type="RefSeq" id="XP_001420420.1">
    <property type="nucleotide sequence ID" value="XM_001420383.1"/>
</dbReference>
<dbReference type="InterPro" id="IPR023209">
    <property type="entry name" value="DAO"/>
</dbReference>
<feature type="binding site" evidence="6">
    <location>
        <position position="173"/>
    </location>
    <ligand>
        <name>FAD</name>
        <dbReference type="ChEBI" id="CHEBI:57692"/>
    </ligand>
</feature>
<dbReference type="InterPro" id="IPR006181">
    <property type="entry name" value="D-amino_acid_oxidase_CS"/>
</dbReference>
<keyword evidence="4 6" id="KW-0274">FAD</keyword>
<feature type="non-terminal residue" evidence="8">
    <location>
        <position position="1"/>
    </location>
</feature>
<evidence type="ECO:0000259" key="7">
    <source>
        <dbReference type="Pfam" id="PF01266"/>
    </source>
</evidence>
<gene>
    <name evidence="8" type="ORF">OSTLU_5336</name>
</gene>
<evidence type="ECO:0000256" key="3">
    <source>
        <dbReference type="ARBA" id="ARBA00022630"/>
    </source>
</evidence>
<dbReference type="PANTHER" id="PTHR11530">
    <property type="entry name" value="D-AMINO ACID OXIDASE"/>
    <property type="match status" value="1"/>
</dbReference>
<feature type="binding site" evidence="6">
    <location>
        <position position="294"/>
    </location>
    <ligand>
        <name>D-dopa</name>
        <dbReference type="ChEBI" id="CHEBI:149689"/>
    </ligand>
</feature>
<dbReference type="Gramene" id="ABO98713">
    <property type="protein sequence ID" value="ABO98713"/>
    <property type="gene ID" value="OSTLU_5336"/>
</dbReference>
<dbReference type="AlphaFoldDB" id="A4S4E1"/>
<dbReference type="eggNOG" id="KOG3923">
    <property type="taxonomic scope" value="Eukaryota"/>
</dbReference>